<gene>
    <name evidence="1" type="ORF">AWB77_06712</name>
</gene>
<proteinExistence type="predicted"/>
<dbReference type="EMBL" id="FCNX02000029">
    <property type="protein sequence ID" value="SAL03122.1"/>
    <property type="molecule type" value="Genomic_DNA"/>
</dbReference>
<organism evidence="1 2">
    <name type="scientific">Caballeronia fortuita</name>
    <dbReference type="NCBI Taxonomy" id="1777138"/>
    <lineage>
        <taxon>Bacteria</taxon>
        <taxon>Pseudomonadati</taxon>
        <taxon>Pseudomonadota</taxon>
        <taxon>Betaproteobacteria</taxon>
        <taxon>Burkholderiales</taxon>
        <taxon>Burkholderiaceae</taxon>
        <taxon>Caballeronia</taxon>
    </lineage>
</organism>
<keyword evidence="2" id="KW-1185">Reference proteome</keyword>
<reference evidence="1" key="1">
    <citation type="submission" date="2016-01" db="EMBL/GenBank/DDBJ databases">
        <authorList>
            <person name="Peeters C."/>
        </authorList>
    </citation>
    <scope>NUCLEOTIDE SEQUENCE</scope>
    <source>
        <strain evidence="1">LMG 29320</strain>
    </source>
</reference>
<accession>A0A158E8C2</accession>
<dbReference type="OrthoDB" id="5464992at2"/>
<comment type="caution">
    <text evidence="1">The sequence shown here is derived from an EMBL/GenBank/DDBJ whole genome shotgun (WGS) entry which is preliminary data.</text>
</comment>
<name>A0A158E8C2_9BURK</name>
<dbReference type="Proteomes" id="UP000054903">
    <property type="component" value="Unassembled WGS sequence"/>
</dbReference>
<dbReference type="RefSeq" id="WP_061138671.1">
    <property type="nucleotide sequence ID" value="NZ_FCNX02000029.1"/>
</dbReference>
<evidence type="ECO:0000313" key="1">
    <source>
        <dbReference type="EMBL" id="SAL03122.1"/>
    </source>
</evidence>
<dbReference type="AlphaFoldDB" id="A0A158E8C2"/>
<protein>
    <submittedName>
        <fullName evidence="1">Uncharacterized protein</fullName>
    </submittedName>
</protein>
<evidence type="ECO:0000313" key="2">
    <source>
        <dbReference type="Proteomes" id="UP000054903"/>
    </source>
</evidence>
<dbReference type="STRING" id="1777138.AWB77_06712"/>
<sequence>MAPIEVTIAGYQGAICAQLQAAFPDFKLVEFDREEDDRDELEAEDLPALLLDFTEFETAEEHEDRGTGQLPIRCRLEARLVLPYRAARAKTYARTMAAAIAAWLRAKRFTADGVRTEPAHPIGAWRDDFAGQDRYVVWRIEWTQVIQIGTNIYADEVLPVPCVRFSFAPDIGIENKQKYRPV</sequence>